<keyword evidence="10" id="KW-1185">Reference proteome</keyword>
<proteinExistence type="predicted"/>
<keyword evidence="7" id="KW-0812">Transmembrane</keyword>
<gene>
    <name evidence="9" type="ORF">G4Y79_14630</name>
</gene>
<sequence length="222" mass="24695">MFKKKSKDEATTLNASDETIDETTVETAEPTNSRKWFRISVFANIVVLIGIVIFAASAFVINQSNTNPEFCASCHIMEKNVTSYLTSNNLDHSHAEAGVMCKDCHDYPLEAEIDAGIKYVTGNYVVDESGELFKRDFGDEICTQCHISLENVALSTDFLFYNPHGTVMGTFECSTCHVSHGEQIDYCSECHEDTGQRMIGDTTPRDEQIHKPVSKYSGMYGG</sequence>
<dbReference type="Proteomes" id="UP000594468">
    <property type="component" value="Chromosome"/>
</dbReference>
<dbReference type="InterPro" id="IPR038266">
    <property type="entry name" value="NapC/NirT_cytc_sf"/>
</dbReference>
<dbReference type="Gene3D" id="1.10.1130.10">
    <property type="entry name" value="Flavocytochrome C3, Chain A"/>
    <property type="match status" value="1"/>
</dbReference>
<dbReference type="RefSeq" id="WP_195169017.1">
    <property type="nucleotide sequence ID" value="NZ_CP062983.1"/>
</dbReference>
<evidence type="ECO:0000259" key="8">
    <source>
        <dbReference type="Pfam" id="PF14537"/>
    </source>
</evidence>
<name>A0A7S8E5U5_9CHLR</name>
<evidence type="ECO:0000256" key="1">
    <source>
        <dbReference type="ARBA" id="ARBA00004196"/>
    </source>
</evidence>
<dbReference type="EMBL" id="CP062983">
    <property type="protein sequence ID" value="QPC80942.1"/>
    <property type="molecule type" value="Genomic_DNA"/>
</dbReference>
<feature type="transmembrane region" description="Helical" evidence="7">
    <location>
        <begin position="41"/>
        <end position="61"/>
    </location>
</feature>
<evidence type="ECO:0000256" key="5">
    <source>
        <dbReference type="ARBA" id="ARBA00022982"/>
    </source>
</evidence>
<evidence type="ECO:0000256" key="4">
    <source>
        <dbReference type="ARBA" id="ARBA00022723"/>
    </source>
</evidence>
<dbReference type="InterPro" id="IPR012286">
    <property type="entry name" value="Tetrahaem_cytochrome"/>
</dbReference>
<dbReference type="SUPFAM" id="SSF48695">
    <property type="entry name" value="Multiheme cytochromes"/>
    <property type="match status" value="1"/>
</dbReference>
<protein>
    <submittedName>
        <fullName evidence="9">Cytochrome c3 family protein</fullName>
    </submittedName>
</protein>
<dbReference type="Pfam" id="PF14537">
    <property type="entry name" value="Cytochrom_c3_2"/>
    <property type="match status" value="1"/>
</dbReference>
<evidence type="ECO:0000313" key="9">
    <source>
        <dbReference type="EMBL" id="QPC80942.1"/>
    </source>
</evidence>
<evidence type="ECO:0000256" key="6">
    <source>
        <dbReference type="ARBA" id="ARBA00023004"/>
    </source>
</evidence>
<evidence type="ECO:0000256" key="2">
    <source>
        <dbReference type="ARBA" id="ARBA00022448"/>
    </source>
</evidence>
<organism evidence="9 10">
    <name type="scientific">Phototrophicus methaneseepsis</name>
    <dbReference type="NCBI Taxonomy" id="2710758"/>
    <lineage>
        <taxon>Bacteria</taxon>
        <taxon>Bacillati</taxon>
        <taxon>Chloroflexota</taxon>
        <taxon>Candidatus Thermofontia</taxon>
        <taxon>Phototrophicales</taxon>
        <taxon>Phototrophicaceae</taxon>
        <taxon>Phototrophicus</taxon>
    </lineage>
</organism>
<reference evidence="9 10" key="1">
    <citation type="submission" date="2020-02" db="EMBL/GenBank/DDBJ databases">
        <authorList>
            <person name="Zheng R.K."/>
            <person name="Sun C.M."/>
        </authorList>
    </citation>
    <scope>NUCLEOTIDE SEQUENCE [LARGE SCALE GENOMIC DNA]</scope>
    <source>
        <strain evidence="10">rifampicinis</strain>
    </source>
</reference>
<feature type="domain" description="Tetrahaem cytochrome" evidence="8">
    <location>
        <begin position="94"/>
        <end position="192"/>
    </location>
</feature>
<dbReference type="Gene3D" id="1.10.3820.10">
    <property type="entry name" value="Di-heme elbow motif domain"/>
    <property type="match status" value="1"/>
</dbReference>
<dbReference type="InterPro" id="IPR036280">
    <property type="entry name" value="Multihaem_cyt_sf"/>
</dbReference>
<dbReference type="GO" id="GO:0030313">
    <property type="term" value="C:cell envelope"/>
    <property type="evidence" value="ECO:0007669"/>
    <property type="project" value="UniProtKB-SubCell"/>
</dbReference>
<comment type="subcellular location">
    <subcellularLocation>
        <location evidence="1">Cell envelope</location>
    </subcellularLocation>
</comment>
<evidence type="ECO:0000256" key="3">
    <source>
        <dbReference type="ARBA" id="ARBA00022617"/>
    </source>
</evidence>
<dbReference type="KEGG" id="pmet:G4Y79_14630"/>
<dbReference type="AlphaFoldDB" id="A0A7S8E5U5"/>
<keyword evidence="5" id="KW-0249">Electron transport</keyword>
<evidence type="ECO:0000256" key="7">
    <source>
        <dbReference type="SAM" id="Phobius"/>
    </source>
</evidence>
<keyword evidence="7" id="KW-1133">Transmembrane helix</keyword>
<accession>A0A7S8E5U5</accession>
<evidence type="ECO:0000313" key="10">
    <source>
        <dbReference type="Proteomes" id="UP000594468"/>
    </source>
</evidence>
<dbReference type="GO" id="GO:0046872">
    <property type="term" value="F:metal ion binding"/>
    <property type="evidence" value="ECO:0007669"/>
    <property type="project" value="UniProtKB-KW"/>
</dbReference>
<keyword evidence="4" id="KW-0479">Metal-binding</keyword>
<keyword evidence="3" id="KW-0349">Heme</keyword>
<keyword evidence="7" id="KW-0472">Membrane</keyword>
<keyword evidence="6" id="KW-0408">Iron</keyword>
<keyword evidence="2" id="KW-0813">Transport</keyword>